<feature type="non-terminal residue" evidence="1">
    <location>
        <position position="1"/>
    </location>
</feature>
<protein>
    <submittedName>
        <fullName evidence="1">Uncharacterized protein</fullName>
    </submittedName>
</protein>
<accession>A0AAV4NJZ1</accession>
<comment type="caution">
    <text evidence="1">The sequence shown here is derived from an EMBL/GenBank/DDBJ whole genome shotgun (WGS) entry which is preliminary data.</text>
</comment>
<evidence type="ECO:0000313" key="1">
    <source>
        <dbReference type="EMBL" id="GIX84138.1"/>
    </source>
</evidence>
<organism evidence="1 2">
    <name type="scientific">Caerostris extrusa</name>
    <name type="common">Bark spider</name>
    <name type="synonym">Caerostris bankana</name>
    <dbReference type="NCBI Taxonomy" id="172846"/>
    <lineage>
        <taxon>Eukaryota</taxon>
        <taxon>Metazoa</taxon>
        <taxon>Ecdysozoa</taxon>
        <taxon>Arthropoda</taxon>
        <taxon>Chelicerata</taxon>
        <taxon>Arachnida</taxon>
        <taxon>Araneae</taxon>
        <taxon>Araneomorphae</taxon>
        <taxon>Entelegynae</taxon>
        <taxon>Araneoidea</taxon>
        <taxon>Araneidae</taxon>
        <taxon>Caerostris</taxon>
    </lineage>
</organism>
<dbReference type="AlphaFoldDB" id="A0AAV4NJZ1"/>
<proteinExistence type="predicted"/>
<evidence type="ECO:0000313" key="2">
    <source>
        <dbReference type="Proteomes" id="UP001054945"/>
    </source>
</evidence>
<gene>
    <name evidence="1" type="ORF">CEXT_520661</name>
</gene>
<name>A0AAV4NJZ1_CAEEX</name>
<reference evidence="1 2" key="1">
    <citation type="submission" date="2021-06" db="EMBL/GenBank/DDBJ databases">
        <title>Caerostris extrusa draft genome.</title>
        <authorList>
            <person name="Kono N."/>
            <person name="Arakawa K."/>
        </authorList>
    </citation>
    <scope>NUCLEOTIDE SEQUENCE [LARGE SCALE GENOMIC DNA]</scope>
</reference>
<keyword evidence="2" id="KW-1185">Reference proteome</keyword>
<dbReference type="Proteomes" id="UP001054945">
    <property type="component" value="Unassembled WGS sequence"/>
</dbReference>
<sequence>QKELYMSICWKITSDATEIDDYFRAYCSWGQNVVTPFPAGDKAEETKMKTSLTHTEEDSFNHLY</sequence>
<dbReference type="EMBL" id="BPLR01003404">
    <property type="protein sequence ID" value="GIX84138.1"/>
    <property type="molecule type" value="Genomic_DNA"/>
</dbReference>